<dbReference type="SUPFAM" id="SSF52172">
    <property type="entry name" value="CheY-like"/>
    <property type="match status" value="1"/>
</dbReference>
<dbReference type="GO" id="GO:0000160">
    <property type="term" value="P:phosphorelay signal transduction system"/>
    <property type="evidence" value="ECO:0007669"/>
    <property type="project" value="InterPro"/>
</dbReference>
<dbReference type="OrthoDB" id="281471at2"/>
<accession>A0A5B7YB68</accession>
<feature type="modified residue" description="4-aspartylphosphate" evidence="2">
    <location>
        <position position="54"/>
    </location>
</feature>
<evidence type="ECO:0000256" key="2">
    <source>
        <dbReference type="PROSITE-ProRule" id="PRU00169"/>
    </source>
</evidence>
<keyword evidence="1 2" id="KW-0597">Phosphoprotein</keyword>
<feature type="domain" description="Response regulatory" evidence="3">
    <location>
        <begin position="4"/>
        <end position="119"/>
    </location>
</feature>
<evidence type="ECO:0000256" key="1">
    <source>
        <dbReference type="ARBA" id="ARBA00022553"/>
    </source>
</evidence>
<dbReference type="Pfam" id="PF00072">
    <property type="entry name" value="Response_reg"/>
    <property type="match status" value="1"/>
</dbReference>
<protein>
    <submittedName>
        <fullName evidence="4">Response regulator</fullName>
    </submittedName>
</protein>
<name>A0A5B7YB68_9ALTE</name>
<dbReference type="RefSeq" id="WP_139755474.1">
    <property type="nucleotide sequence ID" value="NZ_CP039852.1"/>
</dbReference>
<dbReference type="InterPro" id="IPR050595">
    <property type="entry name" value="Bact_response_regulator"/>
</dbReference>
<dbReference type="PROSITE" id="PS50110">
    <property type="entry name" value="RESPONSE_REGULATORY"/>
    <property type="match status" value="1"/>
</dbReference>
<evidence type="ECO:0000313" key="5">
    <source>
        <dbReference type="Proteomes" id="UP000304912"/>
    </source>
</evidence>
<dbReference type="KEGG" id="salk:FBQ74_04200"/>
<dbReference type="PANTHER" id="PTHR44591:SF24">
    <property type="entry name" value="PROTEIN-GLUTAMATE METHYLESTERASE_PROTEIN-GLUTAMINE GLUTAMINASE 1"/>
    <property type="match status" value="1"/>
</dbReference>
<organism evidence="4 5">
    <name type="scientific">Salinimonas iocasae</name>
    <dbReference type="NCBI Taxonomy" id="2572577"/>
    <lineage>
        <taxon>Bacteria</taxon>
        <taxon>Pseudomonadati</taxon>
        <taxon>Pseudomonadota</taxon>
        <taxon>Gammaproteobacteria</taxon>
        <taxon>Alteromonadales</taxon>
        <taxon>Alteromonadaceae</taxon>
        <taxon>Alteromonas/Salinimonas group</taxon>
        <taxon>Salinimonas</taxon>
    </lineage>
</organism>
<proteinExistence type="predicted"/>
<sequence>MSFTVLVCDDSAIARKMAIRSLPAALQNNVVQAADGQQALSILSAQRIDLLLLDLTMPVLDGVGVLESIRQHMHEVFVLVISGDIQPHMQQKIRQFNVLGFLPKPVCTTRMSYTLSQYGLY</sequence>
<keyword evidence="5" id="KW-1185">Reference proteome</keyword>
<dbReference type="InterPro" id="IPR001789">
    <property type="entry name" value="Sig_transdc_resp-reg_receiver"/>
</dbReference>
<evidence type="ECO:0000259" key="3">
    <source>
        <dbReference type="PROSITE" id="PS50110"/>
    </source>
</evidence>
<gene>
    <name evidence="4" type="ORF">FBQ74_04200</name>
</gene>
<reference evidence="4 5" key="1">
    <citation type="submission" date="2019-04" db="EMBL/GenBank/DDBJ databases">
        <title>Salinimonas iocasae sp. nov., a halophilic bacterium isolated from the outer tube casing of tubeworms in Okinawa Trough.</title>
        <authorList>
            <person name="Zhang H."/>
            <person name="Wang H."/>
            <person name="Li C."/>
        </authorList>
    </citation>
    <scope>NUCLEOTIDE SEQUENCE [LARGE SCALE GENOMIC DNA]</scope>
    <source>
        <strain evidence="4 5">KX18D6</strain>
    </source>
</reference>
<dbReference type="EMBL" id="CP039852">
    <property type="protein sequence ID" value="QCZ92725.1"/>
    <property type="molecule type" value="Genomic_DNA"/>
</dbReference>
<dbReference type="PANTHER" id="PTHR44591">
    <property type="entry name" value="STRESS RESPONSE REGULATOR PROTEIN 1"/>
    <property type="match status" value="1"/>
</dbReference>
<dbReference type="Gene3D" id="3.40.50.2300">
    <property type="match status" value="1"/>
</dbReference>
<dbReference type="Proteomes" id="UP000304912">
    <property type="component" value="Chromosome"/>
</dbReference>
<dbReference type="InterPro" id="IPR011006">
    <property type="entry name" value="CheY-like_superfamily"/>
</dbReference>
<dbReference type="SMART" id="SM00448">
    <property type="entry name" value="REC"/>
    <property type="match status" value="1"/>
</dbReference>
<evidence type="ECO:0000313" key="4">
    <source>
        <dbReference type="EMBL" id="QCZ92725.1"/>
    </source>
</evidence>
<dbReference type="AlphaFoldDB" id="A0A5B7YB68"/>